<keyword evidence="1" id="KW-1133">Transmembrane helix</keyword>
<evidence type="ECO:0000313" key="3">
    <source>
        <dbReference type="EMBL" id="AWG25091.1"/>
    </source>
</evidence>
<keyword evidence="4" id="KW-1185">Reference proteome</keyword>
<dbReference type="KEGG" id="fki:FK004_07515"/>
<accession>A0A2S1LN50</accession>
<dbReference type="PANTHER" id="PTHR30441">
    <property type="entry name" value="DUF748 DOMAIN-CONTAINING PROTEIN"/>
    <property type="match status" value="1"/>
</dbReference>
<dbReference type="Pfam" id="PF05170">
    <property type="entry name" value="AsmA"/>
    <property type="match status" value="1"/>
</dbReference>
<sequence length="919" mass="102416">MNPTIKKIAIKVSKILGITVAVILFLLFIIPILFPGTVAEQVKNFANQKLAGELNFSKARLSFFDHFPSLTVTLDDFSLKGSAPFEKDTLIAAKNVSFGINLKRLIFDSEIRINKLYISKANANVMVDEKGRANYNVYIADPSVPVDTTSSTALRLDKIDITDTHIKYYDKSTKMLVDAQGFNYVGKGDLSEDVFDLATDAQIEQLDFYYNGAAYMQKKKVHADLITRINTNSLAFMFRKNELLINKLPIKFNGYFKILKDGYDIDVTVTSIDSQLEDLFGALPAQYLNEVEKGKFQGRTSVLFTFKGNYNASRNFKPDMAFNMDIRDGYIQHPSAPFPASNIYLDLKTKMPSLNTDSLSVELDTLAMKIGGGYARAKVKTIGLEKMKLKAAIVANIDLGKIQTAFNIKDVDMKGVFRANIKSEGQFDYEKRKFPVTEGIAVLENASIKTPYYPNPITGINFKATVINKTGEYKDLYVALNPATFTFEQHPFFLTAIFKNFEDVNYNVRAKGDIDVAQIYKVFSRKGLDLKGYIKADLSLKGIQSDATNGHYERLDNKGTLLLSQIKATSELFPKPFYIREGRFSFHQDKMRFDKFTADYGHSDFAINGHLRNVINYIFSRHGTLNGSFNVNSNLINVDEFMALKPNETKKETTAVVVAKAENPKESGVVLLPKNLDVALTAQAKKVNYTGLTLSDLNGTVALSKGRGILKNTNFNLIGCKVNMDADYEASSPTKALFNFHLVAKDFDVQRAYKEIELFREVASAAEKAEGIISADYTLNGALDGNMSPITESLVGAGTIQISKVKVSGLKLFNNLGAKTGLGVEDPDLSKIDINTTIKNNVITVERFRMKVSVFRIRLEGETNLKGPMDFKLRVGLPPFGLIGIPVMVTGTHDKPNIKIFSKTHEDVEETKYDPNAKE</sequence>
<feature type="transmembrane region" description="Helical" evidence="1">
    <location>
        <begin position="12"/>
        <end position="34"/>
    </location>
</feature>
<dbReference type="PANTHER" id="PTHR30441:SF8">
    <property type="entry name" value="DUF748 DOMAIN-CONTAINING PROTEIN"/>
    <property type="match status" value="1"/>
</dbReference>
<keyword evidence="1" id="KW-0812">Transmembrane</keyword>
<dbReference type="RefSeq" id="WP_108736695.1">
    <property type="nucleotide sequence ID" value="NZ_CP020919.1"/>
</dbReference>
<evidence type="ECO:0000256" key="1">
    <source>
        <dbReference type="SAM" id="Phobius"/>
    </source>
</evidence>
<dbReference type="AlphaFoldDB" id="A0A2S1LN50"/>
<proteinExistence type="predicted"/>
<dbReference type="GO" id="GO:0005886">
    <property type="term" value="C:plasma membrane"/>
    <property type="evidence" value="ECO:0007669"/>
    <property type="project" value="TreeGrafter"/>
</dbReference>
<gene>
    <name evidence="3" type="ORF">FK004_07515</name>
</gene>
<dbReference type="GO" id="GO:0090313">
    <property type="term" value="P:regulation of protein targeting to membrane"/>
    <property type="evidence" value="ECO:0007669"/>
    <property type="project" value="TreeGrafter"/>
</dbReference>
<reference evidence="3 4" key="1">
    <citation type="submission" date="2017-04" db="EMBL/GenBank/DDBJ databases">
        <title>Complete genome sequence of Flavobacterium kingsejong AJ004.</title>
        <authorList>
            <person name="Lee P.C."/>
        </authorList>
    </citation>
    <scope>NUCLEOTIDE SEQUENCE [LARGE SCALE GENOMIC DNA]</scope>
    <source>
        <strain evidence="3 4">AJ004</strain>
    </source>
</reference>
<evidence type="ECO:0000259" key="2">
    <source>
        <dbReference type="Pfam" id="PF05170"/>
    </source>
</evidence>
<dbReference type="EMBL" id="CP020919">
    <property type="protein sequence ID" value="AWG25091.1"/>
    <property type="molecule type" value="Genomic_DNA"/>
</dbReference>
<evidence type="ECO:0000313" key="4">
    <source>
        <dbReference type="Proteomes" id="UP000244677"/>
    </source>
</evidence>
<feature type="domain" description="AsmA" evidence="2">
    <location>
        <begin position="12"/>
        <end position="178"/>
    </location>
</feature>
<dbReference type="Proteomes" id="UP000244677">
    <property type="component" value="Chromosome"/>
</dbReference>
<dbReference type="InterPro" id="IPR007844">
    <property type="entry name" value="AsmA"/>
</dbReference>
<dbReference type="InterPro" id="IPR052894">
    <property type="entry name" value="AsmA-related"/>
</dbReference>
<keyword evidence="1" id="KW-0472">Membrane</keyword>
<protein>
    <submittedName>
        <fullName evidence="3">Membrane assembly protein AsmA</fullName>
    </submittedName>
</protein>
<organism evidence="3 4">
    <name type="scientific">Flavobacterium kingsejongi</name>
    <dbReference type="NCBI Taxonomy" id="1678728"/>
    <lineage>
        <taxon>Bacteria</taxon>
        <taxon>Pseudomonadati</taxon>
        <taxon>Bacteroidota</taxon>
        <taxon>Flavobacteriia</taxon>
        <taxon>Flavobacteriales</taxon>
        <taxon>Flavobacteriaceae</taxon>
        <taxon>Flavobacterium</taxon>
    </lineage>
</organism>
<name>A0A2S1LN50_9FLAO</name>
<dbReference type="OrthoDB" id="596403at2"/>